<dbReference type="AlphaFoldDB" id="A0A0P7X5C2"/>
<dbReference type="PROSITE" id="PS51904">
    <property type="entry name" value="GLYCOSYL_HYDROL_F25_2"/>
    <property type="match status" value="1"/>
</dbReference>
<dbReference type="STRING" id="1653334.GA0071312_1565"/>
<evidence type="ECO:0000313" key="7">
    <source>
        <dbReference type="Proteomes" id="UP000182800"/>
    </source>
</evidence>
<evidence type="ECO:0000256" key="2">
    <source>
        <dbReference type="ARBA" id="ARBA00022801"/>
    </source>
</evidence>
<proteinExistence type="inferred from homology"/>
<reference evidence="5 7" key="2">
    <citation type="submission" date="2016-08" db="EMBL/GenBank/DDBJ databases">
        <authorList>
            <person name="Varghese N."/>
            <person name="Submissions Spin"/>
        </authorList>
    </citation>
    <scope>NUCLEOTIDE SEQUENCE [LARGE SCALE GENOMIC DNA]</scope>
    <source>
        <strain evidence="5 7">HL-109</strain>
    </source>
</reference>
<dbReference type="InterPro" id="IPR018077">
    <property type="entry name" value="Glyco_hydro_fam25_subgr"/>
</dbReference>
<organism evidence="4 6">
    <name type="scientific">Saliniramus fredricksonii</name>
    <dbReference type="NCBI Taxonomy" id="1653334"/>
    <lineage>
        <taxon>Bacteria</taxon>
        <taxon>Pseudomonadati</taxon>
        <taxon>Pseudomonadota</taxon>
        <taxon>Alphaproteobacteria</taxon>
        <taxon>Hyphomicrobiales</taxon>
        <taxon>Salinarimonadaceae</taxon>
        <taxon>Saliniramus</taxon>
    </lineage>
</organism>
<dbReference type="PANTHER" id="PTHR34135:SF2">
    <property type="entry name" value="LYSOZYME"/>
    <property type="match status" value="1"/>
</dbReference>
<dbReference type="SUPFAM" id="SSF51445">
    <property type="entry name" value="(Trans)glycosidases"/>
    <property type="match status" value="1"/>
</dbReference>
<reference evidence="4 6" key="1">
    <citation type="submission" date="2015-09" db="EMBL/GenBank/DDBJ databases">
        <title>Identification and resolution of microdiversity through metagenomic sequencing of parallel consortia.</title>
        <authorList>
            <person name="Nelson W.C."/>
            <person name="Romine M.F."/>
            <person name="Lindemann S.R."/>
        </authorList>
    </citation>
    <scope>NUCLEOTIDE SEQUENCE [LARGE SCALE GENOMIC DNA]</scope>
    <source>
        <strain evidence="4">HL-109</strain>
    </source>
</reference>
<evidence type="ECO:0000256" key="3">
    <source>
        <dbReference type="ARBA" id="ARBA00023295"/>
    </source>
</evidence>
<evidence type="ECO:0000313" key="5">
    <source>
        <dbReference type="EMBL" id="SCC80562.1"/>
    </source>
</evidence>
<keyword evidence="2" id="KW-0378">Hydrolase</keyword>
<evidence type="ECO:0000313" key="4">
    <source>
        <dbReference type="EMBL" id="KPQ10063.1"/>
    </source>
</evidence>
<dbReference type="GO" id="GO:0016998">
    <property type="term" value="P:cell wall macromolecule catabolic process"/>
    <property type="evidence" value="ECO:0007669"/>
    <property type="project" value="InterPro"/>
</dbReference>
<dbReference type="CDD" id="cd06413">
    <property type="entry name" value="GH25_muramidase_1"/>
    <property type="match status" value="1"/>
</dbReference>
<evidence type="ECO:0000256" key="1">
    <source>
        <dbReference type="ARBA" id="ARBA00010646"/>
    </source>
</evidence>
<dbReference type="InterPro" id="IPR002053">
    <property type="entry name" value="Glyco_hydro_25"/>
</dbReference>
<protein>
    <submittedName>
        <fullName evidence="4 5">Lysozyme</fullName>
    </submittedName>
</protein>
<dbReference type="PATRIC" id="fig|1653334.4.peg.217"/>
<name>A0A0P7X5C2_9HYPH</name>
<keyword evidence="7" id="KW-1185">Reference proteome</keyword>
<dbReference type="GO" id="GO:0003796">
    <property type="term" value="F:lysozyme activity"/>
    <property type="evidence" value="ECO:0007669"/>
    <property type="project" value="InterPro"/>
</dbReference>
<accession>A0A0P7X5C2</accession>
<comment type="caution">
    <text evidence="4">The sequence shown here is derived from an EMBL/GenBank/DDBJ whole genome shotgun (WGS) entry which is preliminary data.</text>
</comment>
<gene>
    <name evidence="4" type="primary">acm</name>
    <name evidence="5" type="ORF">GA0071312_1565</name>
    <name evidence="4" type="ORF">HLUCCO17_12360</name>
</gene>
<dbReference type="SMART" id="SM00641">
    <property type="entry name" value="Glyco_25"/>
    <property type="match status" value="1"/>
</dbReference>
<dbReference type="Gene3D" id="3.20.20.80">
    <property type="entry name" value="Glycosidases"/>
    <property type="match status" value="1"/>
</dbReference>
<comment type="similarity">
    <text evidence="1">Belongs to the glycosyl hydrolase 25 family.</text>
</comment>
<evidence type="ECO:0000313" key="6">
    <source>
        <dbReference type="Proteomes" id="UP000050497"/>
    </source>
</evidence>
<keyword evidence="3" id="KW-0326">Glycosidase</keyword>
<dbReference type="PROSITE" id="PS51257">
    <property type="entry name" value="PROKAR_LIPOPROTEIN"/>
    <property type="match status" value="1"/>
</dbReference>
<dbReference type="Pfam" id="PF01183">
    <property type="entry name" value="Glyco_hydro_25"/>
    <property type="match status" value="1"/>
</dbReference>
<dbReference type="InterPro" id="IPR017853">
    <property type="entry name" value="GH"/>
</dbReference>
<dbReference type="GO" id="GO:0016052">
    <property type="term" value="P:carbohydrate catabolic process"/>
    <property type="evidence" value="ECO:0007669"/>
    <property type="project" value="TreeGrafter"/>
</dbReference>
<dbReference type="Proteomes" id="UP000182800">
    <property type="component" value="Unassembled WGS sequence"/>
</dbReference>
<dbReference type="GO" id="GO:0009253">
    <property type="term" value="P:peptidoglycan catabolic process"/>
    <property type="evidence" value="ECO:0007669"/>
    <property type="project" value="InterPro"/>
</dbReference>
<sequence>MPERLIPPPRFLPLFAVIALIASLAACSVFPDRYPLKGDNDPHNGVARVHRMPIHGIDVSHWQGDIDWHQARRAGTRFAFIKATEGGLHLDRKFHENWEGARRAGIPRGAYHFVFWCRDAAEQAAWFIENVPRARDALPPVLDVEWNNHSRKCSRHVPRDEALRKIRTMLSMMEAHYGQMPIIYTDINFHRDVLEGAHFDNPFWLRSVAAEPHERYRNRRFTFWQWTQTGTVPGIRGEVDRNVFYGSEGEWSQFLSTQCDPRDLDRLYQRGVCRVK</sequence>
<dbReference type="EMBL" id="FMBM01000002">
    <property type="protein sequence ID" value="SCC80562.1"/>
    <property type="molecule type" value="Genomic_DNA"/>
</dbReference>
<dbReference type="PANTHER" id="PTHR34135">
    <property type="entry name" value="LYSOZYME"/>
    <property type="match status" value="1"/>
</dbReference>
<dbReference type="EMBL" id="LJSX01000019">
    <property type="protein sequence ID" value="KPQ10063.1"/>
    <property type="molecule type" value="Genomic_DNA"/>
</dbReference>
<dbReference type="RefSeq" id="WP_238947152.1">
    <property type="nucleotide sequence ID" value="NZ_FMBM01000002.1"/>
</dbReference>
<dbReference type="Proteomes" id="UP000050497">
    <property type="component" value="Unassembled WGS sequence"/>
</dbReference>